<sequence>MKNKKLKGILYLCAILVLFALGLFIWMKTSKIVEEKTFTIKGQQEAIFEYNTKIELPKAIRVHFDGKLDCDAILIIKENGEGNAIRFRRSFPLKAGELKDYDFQTTWTHPGMIIELRSKDCEVNDVEIHIEVEG</sequence>
<dbReference type="RefSeq" id="WP_099291388.1">
    <property type="nucleotide sequence ID" value="NZ_JACOOH010000001.1"/>
</dbReference>
<feature type="transmembrane region" description="Helical" evidence="1">
    <location>
        <begin position="9"/>
        <end position="27"/>
    </location>
</feature>
<dbReference type="EMBL" id="JACOOH010000001">
    <property type="protein sequence ID" value="MBC5620125.1"/>
    <property type="molecule type" value="Genomic_DNA"/>
</dbReference>
<comment type="caution">
    <text evidence="2">The sequence shown here is derived from an EMBL/GenBank/DDBJ whole genome shotgun (WGS) entry which is preliminary data.</text>
</comment>
<keyword evidence="1" id="KW-0812">Transmembrane</keyword>
<protein>
    <submittedName>
        <fullName evidence="2">Uncharacterized protein</fullName>
    </submittedName>
</protein>
<gene>
    <name evidence="2" type="ORF">H8S64_03325</name>
</gene>
<keyword evidence="1" id="KW-1133">Transmembrane helix</keyword>
<accession>A0ABR7CXT1</accession>
<organism evidence="2 3">
    <name type="scientific">Butyricimonas hominis</name>
    <dbReference type="NCBI Taxonomy" id="2763032"/>
    <lineage>
        <taxon>Bacteria</taxon>
        <taxon>Pseudomonadati</taxon>
        <taxon>Bacteroidota</taxon>
        <taxon>Bacteroidia</taxon>
        <taxon>Bacteroidales</taxon>
        <taxon>Odoribacteraceae</taxon>
        <taxon>Butyricimonas</taxon>
    </lineage>
</organism>
<evidence type="ECO:0000256" key="1">
    <source>
        <dbReference type="SAM" id="Phobius"/>
    </source>
</evidence>
<reference evidence="2 3" key="1">
    <citation type="submission" date="2020-08" db="EMBL/GenBank/DDBJ databases">
        <title>Genome public.</title>
        <authorList>
            <person name="Liu C."/>
            <person name="Sun Q."/>
        </authorList>
    </citation>
    <scope>NUCLEOTIDE SEQUENCE [LARGE SCALE GENOMIC DNA]</scope>
    <source>
        <strain evidence="2 3">NSJ-56</strain>
    </source>
</reference>
<evidence type="ECO:0000313" key="3">
    <source>
        <dbReference type="Proteomes" id="UP000646484"/>
    </source>
</evidence>
<dbReference type="Proteomes" id="UP000646484">
    <property type="component" value="Unassembled WGS sequence"/>
</dbReference>
<keyword evidence="1" id="KW-0472">Membrane</keyword>
<evidence type="ECO:0000313" key="2">
    <source>
        <dbReference type="EMBL" id="MBC5620125.1"/>
    </source>
</evidence>
<keyword evidence="3" id="KW-1185">Reference proteome</keyword>
<proteinExistence type="predicted"/>
<name>A0ABR7CXT1_9BACT</name>